<sequence>MSWQTSLVFLWLLSFSYSVGSDAEDWTKCSPGCSCSWVNGKRTANCEAKEFTSLPSFYFPDRIQVLNLNHNYLHSLKEKAFESVGLINLQKVYLQNCSLAYVDPTAFHGLVIMIELDLSWNRLSSLPSGTFTGNIRIRKLKLNHNPLRSLRSYSFPPIPHLRILDLSHCKLKQLSPRTFISLSSAVEVIHLHDNDFHFINRSSLTLERNPWRCDCRFQEFWSWLMANNLFSLPTACHEPKKLKGVTWNNLDIASLACSPRVKVFDPMVTVSSGQTAVLPCLVDQNPKAKIYWVRSGKIIVNNSLGPLNEDRLGERQFYSLSTGPANRTLMNYLPLRERATNTWLNLTIRNVQHSGQ</sequence>
<dbReference type="Gene3D" id="3.80.10.10">
    <property type="entry name" value="Ribonuclease Inhibitor"/>
    <property type="match status" value="2"/>
</dbReference>
<dbReference type="PANTHER" id="PTHR24373:SF385">
    <property type="entry name" value="GH01279P-RELATED"/>
    <property type="match status" value="1"/>
</dbReference>
<dbReference type="EMBL" id="CP045902">
    <property type="protein sequence ID" value="QQP38765.1"/>
    <property type="molecule type" value="Genomic_DNA"/>
</dbReference>
<dbReference type="InterPro" id="IPR036179">
    <property type="entry name" value="Ig-like_dom_sf"/>
</dbReference>
<dbReference type="Proteomes" id="UP000595437">
    <property type="component" value="Chromosome 13"/>
</dbReference>
<dbReference type="InterPro" id="IPR003591">
    <property type="entry name" value="Leu-rich_rpt_typical-subtyp"/>
</dbReference>
<dbReference type="InterPro" id="IPR007110">
    <property type="entry name" value="Ig-like_dom"/>
</dbReference>
<dbReference type="InterPro" id="IPR000483">
    <property type="entry name" value="Cys-rich_flank_reg_C"/>
</dbReference>
<organism evidence="7 8">
    <name type="scientific">Caligus rogercresseyi</name>
    <name type="common">Sea louse</name>
    <dbReference type="NCBI Taxonomy" id="217165"/>
    <lineage>
        <taxon>Eukaryota</taxon>
        <taxon>Metazoa</taxon>
        <taxon>Ecdysozoa</taxon>
        <taxon>Arthropoda</taxon>
        <taxon>Crustacea</taxon>
        <taxon>Multicrustacea</taxon>
        <taxon>Hexanauplia</taxon>
        <taxon>Copepoda</taxon>
        <taxon>Siphonostomatoida</taxon>
        <taxon>Caligidae</taxon>
        <taxon>Caligus</taxon>
    </lineage>
</organism>
<dbReference type="PROSITE" id="PS50835">
    <property type="entry name" value="IG_LIKE"/>
    <property type="match status" value="1"/>
</dbReference>
<protein>
    <recommendedName>
        <fullName evidence="6">Ig-like domain-containing protein</fullName>
    </recommendedName>
</protein>
<dbReference type="AlphaFoldDB" id="A0A7T8GVU2"/>
<keyword evidence="4" id="KW-1015">Disulfide bond</keyword>
<feature type="signal peptide" evidence="5">
    <location>
        <begin position="1"/>
        <end position="23"/>
    </location>
</feature>
<dbReference type="GO" id="GO:0005615">
    <property type="term" value="C:extracellular space"/>
    <property type="evidence" value="ECO:0007669"/>
    <property type="project" value="TreeGrafter"/>
</dbReference>
<dbReference type="GO" id="GO:0031012">
    <property type="term" value="C:extracellular matrix"/>
    <property type="evidence" value="ECO:0007669"/>
    <property type="project" value="TreeGrafter"/>
</dbReference>
<evidence type="ECO:0000256" key="2">
    <source>
        <dbReference type="ARBA" id="ARBA00022729"/>
    </source>
</evidence>
<keyword evidence="1" id="KW-0433">Leucine-rich repeat</keyword>
<name>A0A7T8GVU2_CALRO</name>
<accession>A0A7T8GVU2</accession>
<dbReference type="SMART" id="SM00082">
    <property type="entry name" value="LRRCT"/>
    <property type="match status" value="1"/>
</dbReference>
<dbReference type="InterPro" id="IPR001611">
    <property type="entry name" value="Leu-rich_rpt"/>
</dbReference>
<dbReference type="SUPFAM" id="SSF48726">
    <property type="entry name" value="Immunoglobulin"/>
    <property type="match status" value="1"/>
</dbReference>
<feature type="domain" description="Ig-like" evidence="6">
    <location>
        <begin position="259"/>
        <end position="356"/>
    </location>
</feature>
<keyword evidence="3" id="KW-0677">Repeat</keyword>
<evidence type="ECO:0000259" key="6">
    <source>
        <dbReference type="PROSITE" id="PS50835"/>
    </source>
</evidence>
<dbReference type="InterPro" id="IPR032675">
    <property type="entry name" value="LRR_dom_sf"/>
</dbReference>
<feature type="non-terminal residue" evidence="7">
    <location>
        <position position="356"/>
    </location>
</feature>
<dbReference type="OrthoDB" id="5954366at2759"/>
<proteinExistence type="predicted"/>
<evidence type="ECO:0000313" key="8">
    <source>
        <dbReference type="Proteomes" id="UP000595437"/>
    </source>
</evidence>
<dbReference type="InterPro" id="IPR013783">
    <property type="entry name" value="Ig-like_fold"/>
</dbReference>
<dbReference type="FunFam" id="3.80.10.10:FF:000082">
    <property type="entry name" value="Leucine-rich repeat-containing 24"/>
    <property type="match status" value="1"/>
</dbReference>
<dbReference type="SMART" id="SM00369">
    <property type="entry name" value="LRR_TYP"/>
    <property type="match status" value="5"/>
</dbReference>
<dbReference type="PANTHER" id="PTHR24373">
    <property type="entry name" value="SLIT RELATED LEUCINE-RICH REPEAT NEURONAL PROTEIN"/>
    <property type="match status" value="1"/>
</dbReference>
<evidence type="ECO:0000256" key="5">
    <source>
        <dbReference type="SAM" id="SignalP"/>
    </source>
</evidence>
<evidence type="ECO:0000313" key="7">
    <source>
        <dbReference type="EMBL" id="QQP38765.1"/>
    </source>
</evidence>
<keyword evidence="8" id="KW-1185">Reference proteome</keyword>
<dbReference type="SUPFAM" id="SSF52058">
    <property type="entry name" value="L domain-like"/>
    <property type="match status" value="1"/>
</dbReference>
<keyword evidence="2 5" id="KW-0732">Signal</keyword>
<dbReference type="InterPro" id="IPR050328">
    <property type="entry name" value="Dev_Immune_Receptor"/>
</dbReference>
<dbReference type="Pfam" id="PF00560">
    <property type="entry name" value="LRR_1"/>
    <property type="match status" value="1"/>
</dbReference>
<evidence type="ECO:0000256" key="1">
    <source>
        <dbReference type="ARBA" id="ARBA00022614"/>
    </source>
</evidence>
<evidence type="ECO:0000256" key="4">
    <source>
        <dbReference type="ARBA" id="ARBA00023157"/>
    </source>
</evidence>
<dbReference type="Pfam" id="PF13855">
    <property type="entry name" value="LRR_8"/>
    <property type="match status" value="1"/>
</dbReference>
<gene>
    <name evidence="7" type="ORF">FKW44_019440</name>
</gene>
<feature type="chain" id="PRO_5031344823" description="Ig-like domain-containing protein" evidence="5">
    <location>
        <begin position="24"/>
        <end position="356"/>
    </location>
</feature>
<evidence type="ECO:0000256" key="3">
    <source>
        <dbReference type="ARBA" id="ARBA00022737"/>
    </source>
</evidence>
<reference evidence="8" key="1">
    <citation type="submission" date="2021-01" db="EMBL/GenBank/DDBJ databases">
        <title>Caligus Genome Assembly.</title>
        <authorList>
            <person name="Gallardo-Escarate C."/>
        </authorList>
    </citation>
    <scope>NUCLEOTIDE SEQUENCE [LARGE SCALE GENOMIC DNA]</scope>
</reference>
<dbReference type="Gene3D" id="2.60.40.10">
    <property type="entry name" value="Immunoglobulins"/>
    <property type="match status" value="1"/>
</dbReference>